<accession>A0ABQ4TKP4</accession>
<gene>
    <name evidence="2" type="ORF">EKPJFOCH_2065</name>
</gene>
<dbReference type="InterPro" id="IPR012337">
    <property type="entry name" value="RNaseH-like_sf"/>
</dbReference>
<feature type="domain" description="Transposase IS4-like" evidence="1">
    <location>
        <begin position="40"/>
        <end position="96"/>
    </location>
</feature>
<dbReference type="PANTHER" id="PTHR33627">
    <property type="entry name" value="TRANSPOSASE"/>
    <property type="match status" value="1"/>
</dbReference>
<dbReference type="EMBL" id="BPRA01000008">
    <property type="protein sequence ID" value="GJE55571.1"/>
    <property type="molecule type" value="Genomic_DNA"/>
</dbReference>
<organism evidence="2 3">
    <name type="scientific">Methylobacterium thuringiense</name>
    <dbReference type="NCBI Taxonomy" id="1003091"/>
    <lineage>
        <taxon>Bacteria</taxon>
        <taxon>Pseudomonadati</taxon>
        <taxon>Pseudomonadota</taxon>
        <taxon>Alphaproteobacteria</taxon>
        <taxon>Hyphomicrobiales</taxon>
        <taxon>Methylobacteriaceae</taxon>
        <taxon>Methylobacterium</taxon>
    </lineage>
</organism>
<dbReference type="InterPro" id="IPR002559">
    <property type="entry name" value="Transposase_11"/>
</dbReference>
<dbReference type="PANTHER" id="PTHR33627:SF1">
    <property type="entry name" value="TRANSPOSASE"/>
    <property type="match status" value="1"/>
</dbReference>
<sequence length="151" mass="16893">MADGPTQRIGLKGNQHLPGEAVWLVREGRGAGERKFYLSNLSADATLKQLAATIKARWICEQAHQQMKEELGLDHFEGRSWTGLHRHALMTMMAYAFLQSRRLAAAGRKKRIACPPPQPSMPAIRQAILDHLNRPSPRRCPHCDAALDQPP</sequence>
<dbReference type="Proteomes" id="UP001055101">
    <property type="component" value="Unassembled WGS sequence"/>
</dbReference>
<evidence type="ECO:0000313" key="3">
    <source>
        <dbReference type="Proteomes" id="UP001055101"/>
    </source>
</evidence>
<comment type="caution">
    <text evidence="2">The sequence shown here is derived from an EMBL/GenBank/DDBJ whole genome shotgun (WGS) entry which is preliminary data.</text>
</comment>
<protein>
    <recommendedName>
        <fullName evidence="1">Transposase IS4-like domain-containing protein</fullName>
    </recommendedName>
</protein>
<reference evidence="2" key="1">
    <citation type="journal article" date="2021" name="Front. Microbiol.">
        <title>Comprehensive Comparative Genomics and Phenotyping of Methylobacterium Species.</title>
        <authorList>
            <person name="Alessa O."/>
            <person name="Ogura Y."/>
            <person name="Fujitani Y."/>
            <person name="Takami H."/>
            <person name="Hayashi T."/>
            <person name="Sahin N."/>
            <person name="Tani A."/>
        </authorList>
    </citation>
    <scope>NUCLEOTIDE SEQUENCE</scope>
    <source>
        <strain evidence="2">DSM 23674</strain>
    </source>
</reference>
<dbReference type="SUPFAM" id="SSF53098">
    <property type="entry name" value="Ribonuclease H-like"/>
    <property type="match status" value="1"/>
</dbReference>
<evidence type="ECO:0000313" key="2">
    <source>
        <dbReference type="EMBL" id="GJE55571.1"/>
    </source>
</evidence>
<proteinExistence type="predicted"/>
<dbReference type="Pfam" id="PF01609">
    <property type="entry name" value="DDE_Tnp_1"/>
    <property type="match status" value="1"/>
</dbReference>
<evidence type="ECO:0000259" key="1">
    <source>
        <dbReference type="Pfam" id="PF01609"/>
    </source>
</evidence>
<reference evidence="2" key="2">
    <citation type="submission" date="2021-08" db="EMBL/GenBank/DDBJ databases">
        <authorList>
            <person name="Tani A."/>
            <person name="Ola A."/>
            <person name="Ogura Y."/>
            <person name="Katsura K."/>
            <person name="Hayashi T."/>
        </authorList>
    </citation>
    <scope>NUCLEOTIDE SEQUENCE</scope>
    <source>
        <strain evidence="2">DSM 23674</strain>
    </source>
</reference>
<keyword evidence="3" id="KW-1185">Reference proteome</keyword>
<dbReference type="InterPro" id="IPR039365">
    <property type="entry name" value="IS701-like"/>
</dbReference>
<name>A0ABQ4TKP4_9HYPH</name>